<dbReference type="Proteomes" id="UP001165960">
    <property type="component" value="Unassembled WGS sequence"/>
</dbReference>
<accession>A0ACC2RPI6</accession>
<reference evidence="1" key="1">
    <citation type="submission" date="2022-04" db="EMBL/GenBank/DDBJ databases">
        <title>Genome of the entomopathogenic fungus Entomophthora muscae.</title>
        <authorList>
            <person name="Elya C."/>
            <person name="Lovett B.R."/>
            <person name="Lee E."/>
            <person name="Macias A.M."/>
            <person name="Hajek A.E."/>
            <person name="De Bivort B.L."/>
            <person name="Kasson M.T."/>
            <person name="De Fine Licht H.H."/>
            <person name="Stajich J.E."/>
        </authorList>
    </citation>
    <scope>NUCLEOTIDE SEQUENCE</scope>
    <source>
        <strain evidence="1">Berkeley</strain>
    </source>
</reference>
<gene>
    <name evidence="1" type="ORF">DSO57_1038513</name>
</gene>
<proteinExistence type="predicted"/>
<protein>
    <submittedName>
        <fullName evidence="1">Uncharacterized protein</fullName>
    </submittedName>
</protein>
<evidence type="ECO:0000313" key="1">
    <source>
        <dbReference type="EMBL" id="KAJ9052005.1"/>
    </source>
</evidence>
<keyword evidence="2" id="KW-1185">Reference proteome</keyword>
<comment type="caution">
    <text evidence="1">The sequence shown here is derived from an EMBL/GenBank/DDBJ whole genome shotgun (WGS) entry which is preliminary data.</text>
</comment>
<feature type="non-terminal residue" evidence="1">
    <location>
        <position position="1"/>
    </location>
</feature>
<sequence length="136" mass="15121">EIVVPGLPSIATWENMKQILIKKFGGDLSLEVKKDSFMHMAFKPKRTLSEFADCFCEEGKFPIPQQTTDPPSMPGPPRAGTNPTTGAPRHIFSRATPPPLHTPILPDGPMRRFSPTGQGRWTTEARETEPGKRQQI</sequence>
<name>A0ACC2RPI6_9FUNG</name>
<organism evidence="1 2">
    <name type="scientific">Entomophthora muscae</name>
    <dbReference type="NCBI Taxonomy" id="34485"/>
    <lineage>
        <taxon>Eukaryota</taxon>
        <taxon>Fungi</taxon>
        <taxon>Fungi incertae sedis</taxon>
        <taxon>Zoopagomycota</taxon>
        <taxon>Entomophthoromycotina</taxon>
        <taxon>Entomophthoromycetes</taxon>
        <taxon>Entomophthorales</taxon>
        <taxon>Entomophthoraceae</taxon>
        <taxon>Entomophthora</taxon>
    </lineage>
</organism>
<dbReference type="EMBL" id="QTSX02006886">
    <property type="protein sequence ID" value="KAJ9052005.1"/>
    <property type="molecule type" value="Genomic_DNA"/>
</dbReference>
<evidence type="ECO:0000313" key="2">
    <source>
        <dbReference type="Proteomes" id="UP001165960"/>
    </source>
</evidence>